<feature type="region of interest" description="Disordered" evidence="5">
    <location>
        <begin position="417"/>
        <end position="436"/>
    </location>
</feature>
<feature type="compositionally biased region" description="Basic and acidic residues" evidence="5">
    <location>
        <begin position="505"/>
        <end position="549"/>
    </location>
</feature>
<feature type="transmembrane region" description="Helical" evidence="6">
    <location>
        <begin position="27"/>
        <end position="45"/>
    </location>
</feature>
<dbReference type="GO" id="GO:0030313">
    <property type="term" value="C:cell envelope"/>
    <property type="evidence" value="ECO:0007669"/>
    <property type="project" value="UniProtKB-SubCell"/>
</dbReference>
<feature type="compositionally biased region" description="Low complexity" evidence="5">
    <location>
        <begin position="474"/>
        <end position="504"/>
    </location>
</feature>
<keyword evidence="6" id="KW-0812">Transmembrane</keyword>
<dbReference type="SUPFAM" id="SSF111369">
    <property type="entry name" value="HlyD-like secretion proteins"/>
    <property type="match status" value="1"/>
</dbReference>
<evidence type="ECO:0000313" key="10">
    <source>
        <dbReference type="Proteomes" id="UP000198281"/>
    </source>
</evidence>
<dbReference type="Gene3D" id="1.10.287.470">
    <property type="entry name" value="Helix hairpin bin"/>
    <property type="match status" value="1"/>
</dbReference>
<proteinExistence type="inferred from homology"/>
<name>A0A239BKS2_9SPHN</name>
<dbReference type="Proteomes" id="UP000198281">
    <property type="component" value="Unassembled WGS sequence"/>
</dbReference>
<dbReference type="InterPro" id="IPR006143">
    <property type="entry name" value="RND_pump_MFP"/>
</dbReference>
<comment type="similarity">
    <text evidence="2">Belongs to the membrane fusion protein (MFP) (TC 8.A.1) family.</text>
</comment>
<feature type="coiled-coil region" evidence="4">
    <location>
        <begin position="122"/>
        <end position="156"/>
    </location>
</feature>
<dbReference type="Pfam" id="PF25990">
    <property type="entry name" value="Beta-barrel_YknX"/>
    <property type="match status" value="1"/>
</dbReference>
<evidence type="ECO:0000256" key="4">
    <source>
        <dbReference type="SAM" id="Coils"/>
    </source>
</evidence>
<dbReference type="InterPro" id="IPR058636">
    <property type="entry name" value="Beta-barrel_YknX"/>
</dbReference>
<sequence>MDQPAVTTRSDLDEFLGVEPPSRYGRYLKWGAVGLGVLLALWIAWRMIAGSGGEVSYATQSVKRGDLTVTVSATGNLQPTNQVDVGSELSGTVTEVFVDNNDRVTKGQVLARLDTSRLQDAINQSKAQLASAQASVMQAQATAQQSRANLNRLQEVYRLSGGKVPSATELDTARAENARAVAGIRTAEAQVAQARAQLSSDQTQYSKALIVSPVNGVVLSRQIEPGQTVAASLNAPVLFQIAEDLRRMRLEVKVDEADVGQVKQGQRATFQVDAFPGRTFPALIERVDLGANASSTSSSSSSSSTSSASSVVAYVARLTVANEDELLRPGMTATADIVTTEKRDVLLVPNAALRFSPDRAAAGSGQRGGLTSVLAPSPPRRGNRGGASREVSIGRGSQQTVYVVGEDGKPKPIRVTVGDTNGSETEITGADVKDGMEVITGQLAAGQTNEKRGEQRKERGEGRPDSGPDGGNVAQPAAPSASGEAAAKPAADKAMAAAAPQAAPDGDRAARRGEREAMSPEERAERRAKWDAMSPEEREQRRAERRAAREAAGGADGE</sequence>
<evidence type="ECO:0000313" key="9">
    <source>
        <dbReference type="EMBL" id="SNS07981.1"/>
    </source>
</evidence>
<evidence type="ECO:0000256" key="1">
    <source>
        <dbReference type="ARBA" id="ARBA00004196"/>
    </source>
</evidence>
<feature type="compositionally biased region" description="Basic and acidic residues" evidence="5">
    <location>
        <begin position="449"/>
        <end position="466"/>
    </location>
</feature>
<feature type="domain" description="YknX-like beta-barrel" evidence="8">
    <location>
        <begin position="250"/>
        <end position="337"/>
    </location>
</feature>
<comment type="subcellular location">
    <subcellularLocation>
        <location evidence="1">Cell envelope</location>
    </subcellularLocation>
</comment>
<dbReference type="InterPro" id="IPR050465">
    <property type="entry name" value="UPF0194_transport"/>
</dbReference>
<dbReference type="GO" id="GO:0016020">
    <property type="term" value="C:membrane"/>
    <property type="evidence" value="ECO:0007669"/>
    <property type="project" value="InterPro"/>
</dbReference>
<evidence type="ECO:0000256" key="2">
    <source>
        <dbReference type="ARBA" id="ARBA00009477"/>
    </source>
</evidence>
<keyword evidence="6" id="KW-0472">Membrane</keyword>
<gene>
    <name evidence="9" type="ORF">SAMN06295912_101211</name>
</gene>
<feature type="region of interest" description="Disordered" evidence="5">
    <location>
        <begin position="442"/>
        <end position="558"/>
    </location>
</feature>
<dbReference type="Gene3D" id="2.40.50.100">
    <property type="match status" value="1"/>
</dbReference>
<keyword evidence="10" id="KW-1185">Reference proteome</keyword>
<protein>
    <submittedName>
        <fullName evidence="9">HlyD family secretion protein</fullName>
    </submittedName>
</protein>
<dbReference type="AlphaFoldDB" id="A0A239BKS2"/>
<reference evidence="10" key="1">
    <citation type="submission" date="2017-06" db="EMBL/GenBank/DDBJ databases">
        <authorList>
            <person name="Varghese N."/>
            <person name="Submissions S."/>
        </authorList>
    </citation>
    <scope>NUCLEOTIDE SEQUENCE [LARGE SCALE GENOMIC DNA]</scope>
    <source>
        <strain evidence="10">LNB2</strain>
    </source>
</reference>
<dbReference type="InterPro" id="IPR058625">
    <property type="entry name" value="MdtA-like_BSH"/>
</dbReference>
<dbReference type="EMBL" id="FZOS01000001">
    <property type="protein sequence ID" value="SNS07981.1"/>
    <property type="molecule type" value="Genomic_DNA"/>
</dbReference>
<feature type="region of interest" description="Disordered" evidence="5">
    <location>
        <begin position="358"/>
        <end position="397"/>
    </location>
</feature>
<organism evidence="9 10">
    <name type="scientific">Edaphosphingomonas laterariae</name>
    <dbReference type="NCBI Taxonomy" id="861865"/>
    <lineage>
        <taxon>Bacteria</taxon>
        <taxon>Pseudomonadati</taxon>
        <taxon>Pseudomonadota</taxon>
        <taxon>Alphaproteobacteria</taxon>
        <taxon>Sphingomonadales</taxon>
        <taxon>Rhizorhabdaceae</taxon>
        <taxon>Edaphosphingomonas</taxon>
    </lineage>
</organism>
<dbReference type="Gene3D" id="2.40.30.170">
    <property type="match status" value="1"/>
</dbReference>
<feature type="domain" description="Multidrug resistance protein MdtA-like barrel-sandwich hybrid" evidence="7">
    <location>
        <begin position="81"/>
        <end position="236"/>
    </location>
</feature>
<evidence type="ECO:0000259" key="8">
    <source>
        <dbReference type="Pfam" id="PF25990"/>
    </source>
</evidence>
<dbReference type="PANTHER" id="PTHR32347">
    <property type="entry name" value="EFFLUX SYSTEM COMPONENT YKNX-RELATED"/>
    <property type="match status" value="1"/>
</dbReference>
<accession>A0A239BKS2</accession>
<keyword evidence="3 4" id="KW-0175">Coiled coil</keyword>
<keyword evidence="6" id="KW-1133">Transmembrane helix</keyword>
<evidence type="ECO:0000256" key="5">
    <source>
        <dbReference type="SAM" id="MobiDB-lite"/>
    </source>
</evidence>
<dbReference type="PANTHER" id="PTHR32347:SF14">
    <property type="entry name" value="EFFLUX SYSTEM COMPONENT YKNX-RELATED"/>
    <property type="match status" value="1"/>
</dbReference>
<evidence type="ECO:0000256" key="6">
    <source>
        <dbReference type="SAM" id="Phobius"/>
    </source>
</evidence>
<evidence type="ECO:0000256" key="3">
    <source>
        <dbReference type="ARBA" id="ARBA00023054"/>
    </source>
</evidence>
<evidence type="ECO:0000259" key="7">
    <source>
        <dbReference type="Pfam" id="PF25917"/>
    </source>
</evidence>
<dbReference type="NCBIfam" id="TIGR01730">
    <property type="entry name" value="RND_mfp"/>
    <property type="match status" value="1"/>
</dbReference>
<dbReference type="Pfam" id="PF25917">
    <property type="entry name" value="BSH_RND"/>
    <property type="match status" value="1"/>
</dbReference>
<dbReference type="GO" id="GO:0022857">
    <property type="term" value="F:transmembrane transporter activity"/>
    <property type="evidence" value="ECO:0007669"/>
    <property type="project" value="InterPro"/>
</dbReference>